<evidence type="ECO:0000256" key="3">
    <source>
        <dbReference type="ARBA" id="ARBA00022833"/>
    </source>
</evidence>
<dbReference type="SUPFAM" id="SSF51316">
    <property type="entry name" value="Mss4-like"/>
    <property type="match status" value="1"/>
</dbReference>
<dbReference type="Pfam" id="PF04828">
    <property type="entry name" value="GFA"/>
    <property type="match status" value="1"/>
</dbReference>
<dbReference type="PANTHER" id="PTHR33337:SF43">
    <property type="entry name" value="CENP-V_GFA DOMAIN-CONTAINING PROTEIN"/>
    <property type="match status" value="1"/>
</dbReference>
<keyword evidence="2" id="KW-0479">Metal-binding</keyword>
<accession>A0A6A7AZM7</accession>
<dbReference type="InterPro" id="IPR006913">
    <property type="entry name" value="CENP-V/GFA"/>
</dbReference>
<organism evidence="6 7">
    <name type="scientific">Plenodomus tracheiphilus IPT5</name>
    <dbReference type="NCBI Taxonomy" id="1408161"/>
    <lineage>
        <taxon>Eukaryota</taxon>
        <taxon>Fungi</taxon>
        <taxon>Dikarya</taxon>
        <taxon>Ascomycota</taxon>
        <taxon>Pezizomycotina</taxon>
        <taxon>Dothideomycetes</taxon>
        <taxon>Pleosporomycetidae</taxon>
        <taxon>Pleosporales</taxon>
        <taxon>Pleosporineae</taxon>
        <taxon>Leptosphaeriaceae</taxon>
        <taxon>Plenodomus</taxon>
    </lineage>
</organism>
<dbReference type="PANTHER" id="PTHR33337">
    <property type="entry name" value="GFA DOMAIN-CONTAINING PROTEIN"/>
    <property type="match status" value="1"/>
</dbReference>
<evidence type="ECO:0000313" key="6">
    <source>
        <dbReference type="EMBL" id="KAF2848503.1"/>
    </source>
</evidence>
<gene>
    <name evidence="6" type="ORF">T440DRAFT_428566</name>
</gene>
<name>A0A6A7AZM7_9PLEO</name>
<dbReference type="Gene3D" id="3.90.1590.10">
    <property type="entry name" value="glutathione-dependent formaldehyde- activating enzyme (gfa)"/>
    <property type="match status" value="1"/>
</dbReference>
<dbReference type="GO" id="GO:0046872">
    <property type="term" value="F:metal ion binding"/>
    <property type="evidence" value="ECO:0007669"/>
    <property type="project" value="UniProtKB-KW"/>
</dbReference>
<dbReference type="EMBL" id="MU006317">
    <property type="protein sequence ID" value="KAF2848503.1"/>
    <property type="molecule type" value="Genomic_DNA"/>
</dbReference>
<dbReference type="InterPro" id="IPR011057">
    <property type="entry name" value="Mss4-like_sf"/>
</dbReference>
<keyword evidence="3" id="KW-0862">Zinc</keyword>
<evidence type="ECO:0000256" key="1">
    <source>
        <dbReference type="ARBA" id="ARBA00005495"/>
    </source>
</evidence>
<dbReference type="OrthoDB" id="9985472at2759"/>
<feature type="domain" description="CENP-V/GFA" evidence="5">
    <location>
        <begin position="26"/>
        <end position="149"/>
    </location>
</feature>
<dbReference type="PROSITE" id="PS51891">
    <property type="entry name" value="CENP_V_GFA"/>
    <property type="match status" value="1"/>
</dbReference>
<dbReference type="AlphaFoldDB" id="A0A6A7AZM7"/>
<keyword evidence="7" id="KW-1185">Reference proteome</keyword>
<evidence type="ECO:0000256" key="2">
    <source>
        <dbReference type="ARBA" id="ARBA00022723"/>
    </source>
</evidence>
<sequence length="169" mass="18767">MSTPTPIPTYTGNPNSHPPTTFPTSMTGTCLCTSIRVTIHDDELFTRPRGHLCHCANCRKVAGSYVASNLAIEKEKVVVEDKGGMLKVFKDFETGSGKCVERWFCGGCGNPIMSVAEMLPGMVILKMGIFPRIPEPECESFALHRHEWQGRHGDMTQYELTRGGKKFEE</sequence>
<evidence type="ECO:0000256" key="4">
    <source>
        <dbReference type="ARBA" id="ARBA00023239"/>
    </source>
</evidence>
<dbReference type="Proteomes" id="UP000799423">
    <property type="component" value="Unassembled WGS sequence"/>
</dbReference>
<proteinExistence type="inferred from homology"/>
<reference evidence="6" key="1">
    <citation type="submission" date="2020-01" db="EMBL/GenBank/DDBJ databases">
        <authorList>
            <consortium name="DOE Joint Genome Institute"/>
            <person name="Haridas S."/>
            <person name="Albert R."/>
            <person name="Binder M."/>
            <person name="Bloem J."/>
            <person name="Labutti K."/>
            <person name="Salamov A."/>
            <person name="Andreopoulos B."/>
            <person name="Baker S.E."/>
            <person name="Barry K."/>
            <person name="Bills G."/>
            <person name="Bluhm B.H."/>
            <person name="Cannon C."/>
            <person name="Castanera R."/>
            <person name="Culley D.E."/>
            <person name="Daum C."/>
            <person name="Ezra D."/>
            <person name="Gonzalez J.B."/>
            <person name="Henrissat B."/>
            <person name="Kuo A."/>
            <person name="Liang C."/>
            <person name="Lipzen A."/>
            <person name="Lutzoni F."/>
            <person name="Magnuson J."/>
            <person name="Mondo S."/>
            <person name="Nolan M."/>
            <person name="Ohm R."/>
            <person name="Pangilinan J."/>
            <person name="Park H.-J."/>
            <person name="Ramirez L."/>
            <person name="Alfaro M."/>
            <person name="Sun H."/>
            <person name="Tritt A."/>
            <person name="Yoshinaga Y."/>
            <person name="Zwiers L.-H."/>
            <person name="Turgeon B.G."/>
            <person name="Goodwin S.B."/>
            <person name="Spatafora J.W."/>
            <person name="Crous P.W."/>
            <person name="Grigoriev I.V."/>
        </authorList>
    </citation>
    <scope>NUCLEOTIDE SEQUENCE</scope>
    <source>
        <strain evidence="6">IPT5</strain>
    </source>
</reference>
<evidence type="ECO:0000259" key="5">
    <source>
        <dbReference type="PROSITE" id="PS51891"/>
    </source>
</evidence>
<dbReference type="GO" id="GO:0016846">
    <property type="term" value="F:carbon-sulfur lyase activity"/>
    <property type="evidence" value="ECO:0007669"/>
    <property type="project" value="InterPro"/>
</dbReference>
<keyword evidence="4" id="KW-0456">Lyase</keyword>
<evidence type="ECO:0000313" key="7">
    <source>
        <dbReference type="Proteomes" id="UP000799423"/>
    </source>
</evidence>
<protein>
    <recommendedName>
        <fullName evidence="5">CENP-V/GFA domain-containing protein</fullName>
    </recommendedName>
</protein>
<comment type="similarity">
    <text evidence="1">Belongs to the Gfa family.</text>
</comment>